<dbReference type="EMBL" id="JAPEUY010000002">
    <property type="protein sequence ID" value="KAJ4376203.1"/>
    <property type="molecule type" value="Genomic_DNA"/>
</dbReference>
<reference evidence="3" key="1">
    <citation type="submission" date="2022-10" db="EMBL/GenBank/DDBJ databases">
        <title>Tapping the CABI collections for fungal endophytes: first genome assemblies for Collariella, Neodidymelliopsis, Ascochyta clinopodiicola, Didymella pomorum, Didymosphaeria variabile, Neocosmospora piperis and Neocucurbitaria cava.</title>
        <authorList>
            <person name="Hill R."/>
        </authorList>
    </citation>
    <scope>NUCLEOTIDE SEQUENCE</scope>
    <source>
        <strain evidence="3">IMI 356814</strain>
    </source>
</reference>
<dbReference type="Proteomes" id="UP001140560">
    <property type="component" value="Unassembled WGS sequence"/>
</dbReference>
<dbReference type="PANTHER" id="PTHR47842">
    <property type="entry name" value="EXPRESSED PROTEIN"/>
    <property type="match status" value="1"/>
</dbReference>
<organism evidence="3 4">
    <name type="scientific">Neocucurbitaria cava</name>
    <dbReference type="NCBI Taxonomy" id="798079"/>
    <lineage>
        <taxon>Eukaryota</taxon>
        <taxon>Fungi</taxon>
        <taxon>Dikarya</taxon>
        <taxon>Ascomycota</taxon>
        <taxon>Pezizomycotina</taxon>
        <taxon>Dothideomycetes</taxon>
        <taxon>Pleosporomycetidae</taxon>
        <taxon>Pleosporales</taxon>
        <taxon>Pleosporineae</taxon>
        <taxon>Cucurbitariaceae</taxon>
        <taxon>Neocucurbitaria</taxon>
    </lineage>
</organism>
<dbReference type="SUPFAM" id="SSF53474">
    <property type="entry name" value="alpha/beta-Hydrolases"/>
    <property type="match status" value="2"/>
</dbReference>
<evidence type="ECO:0000256" key="2">
    <source>
        <dbReference type="SAM" id="SignalP"/>
    </source>
</evidence>
<evidence type="ECO:0000313" key="3">
    <source>
        <dbReference type="EMBL" id="KAJ4376203.1"/>
    </source>
</evidence>
<feature type="compositionally biased region" description="Basic and acidic residues" evidence="1">
    <location>
        <begin position="587"/>
        <end position="603"/>
    </location>
</feature>
<dbReference type="InterPro" id="IPR029058">
    <property type="entry name" value="AB_hydrolase_fold"/>
</dbReference>
<gene>
    <name evidence="3" type="ORF">N0V83_001485</name>
</gene>
<dbReference type="OrthoDB" id="442243at2759"/>
<feature type="region of interest" description="Disordered" evidence="1">
    <location>
        <begin position="177"/>
        <end position="203"/>
    </location>
</feature>
<feature type="compositionally biased region" description="Low complexity" evidence="1">
    <location>
        <begin position="126"/>
        <end position="156"/>
    </location>
</feature>
<dbReference type="AlphaFoldDB" id="A0A9W8YIF9"/>
<evidence type="ECO:0000313" key="4">
    <source>
        <dbReference type="Proteomes" id="UP001140560"/>
    </source>
</evidence>
<dbReference type="PANTHER" id="PTHR47842:SF1">
    <property type="entry name" value="DUF676 DOMAIN-CONTAINING PROTEIN"/>
    <property type="match status" value="1"/>
</dbReference>
<keyword evidence="4" id="KW-1185">Reference proteome</keyword>
<feature type="region of interest" description="Disordered" evidence="1">
    <location>
        <begin position="587"/>
        <end position="638"/>
    </location>
</feature>
<feature type="chain" id="PRO_5040718836" evidence="2">
    <location>
        <begin position="23"/>
        <end position="638"/>
    </location>
</feature>
<keyword evidence="2" id="KW-0732">Signal</keyword>
<evidence type="ECO:0000256" key="1">
    <source>
        <dbReference type="SAM" id="MobiDB-lite"/>
    </source>
</evidence>
<name>A0A9W8YIF9_9PLEO</name>
<comment type="caution">
    <text evidence="3">The sequence shown here is derived from an EMBL/GenBank/DDBJ whole genome shotgun (WGS) entry which is preliminary data.</text>
</comment>
<feature type="compositionally biased region" description="Low complexity" evidence="1">
    <location>
        <begin position="177"/>
        <end position="197"/>
    </location>
</feature>
<feature type="signal peptide" evidence="2">
    <location>
        <begin position="1"/>
        <end position="22"/>
    </location>
</feature>
<proteinExistence type="predicted"/>
<accession>A0A9W8YIF9</accession>
<feature type="compositionally biased region" description="Acidic residues" evidence="1">
    <location>
        <begin position="604"/>
        <end position="614"/>
    </location>
</feature>
<protein>
    <submittedName>
        <fullName evidence="3">Uncharacterized protein</fullName>
    </submittedName>
</protein>
<dbReference type="Gene3D" id="3.40.50.1820">
    <property type="entry name" value="alpha/beta hydrolase"/>
    <property type="match status" value="1"/>
</dbReference>
<sequence>MQYSSLRAVIFGLVALAGTTSATVSLASFIPRIDNLPTQCANVYNARIEGCTADDFKSTATCSSACVQGLVKITEAVAKDCSNVDAGETSIIGVFQNGLGIQALCPGVTVTIISSTSSSTTVAAQTSTSAVASTTSTTSTTSTSETTTSEPSSTSSGGLITDPGATGTFVASTVNAPATSAAQPSSAEPQSSASTSQKGGDETFRQFPSHLKALLQHALPKVTILTITYPQFETRGDLTECVTRFREWLENKVIDLEVANSTPSPTVDPSVRTILVGHSMGGIVAAEALLSILAEQPVPSLKNSQTGSTGSLTDHSTLMFPYIQGILAFDTPYLGIAPGVVAHGAEKHWQTASSAYSAYTNLAGAFGWGGKDTGAGSRAVDTSKMLPAPSASVSDSNADAASAPLWQKYGRVAMFAGAAGAIAAGGAAAYMKKDQITQGVSWATSHLEFVGVLARPEEMRKRLASVAKIAHTQDFGFTNMYTTLGHAVNTENKESGWTGKVAGKDRTFCNLPKGELKNFFIPAVNDKSTAETWAHMSMFEPKNNPGYYTLSETAKEKMIEWVETTGWYEESEGPLKGEVEEEAEIVERQEVDEQMQREANAREAEEEGEEEDEFVDLKRPPGTPVEAEANESRKRREL</sequence>
<feature type="region of interest" description="Disordered" evidence="1">
    <location>
        <begin position="126"/>
        <end position="162"/>
    </location>
</feature>